<comment type="caution">
    <text evidence="4">The sequence shown here is derived from an EMBL/GenBank/DDBJ whole genome shotgun (WGS) entry which is preliminary data.</text>
</comment>
<accession>A0A072PTB1</accession>
<evidence type="ECO:0000313" key="5">
    <source>
        <dbReference type="Proteomes" id="UP000027920"/>
    </source>
</evidence>
<evidence type="ECO:0000313" key="4">
    <source>
        <dbReference type="EMBL" id="KEF62588.1"/>
    </source>
</evidence>
<gene>
    <name evidence="4" type="ORF">A1O9_00561</name>
</gene>
<dbReference type="AlphaFoldDB" id="A0A072PTB1"/>
<dbReference type="STRING" id="1182545.A0A072PTB1"/>
<dbReference type="EMBL" id="AMGV01000001">
    <property type="protein sequence ID" value="KEF62588.1"/>
    <property type="molecule type" value="Genomic_DNA"/>
</dbReference>
<feature type="region of interest" description="Disordered" evidence="1">
    <location>
        <begin position="245"/>
        <end position="265"/>
    </location>
</feature>
<dbReference type="Proteomes" id="UP000027920">
    <property type="component" value="Unassembled WGS sequence"/>
</dbReference>
<keyword evidence="2" id="KW-0812">Transmembrane</keyword>
<reference evidence="4 5" key="1">
    <citation type="submission" date="2013-03" db="EMBL/GenBank/DDBJ databases">
        <title>The Genome Sequence of Exophiala aquamarina CBS 119918.</title>
        <authorList>
            <consortium name="The Broad Institute Genomics Platform"/>
            <person name="Cuomo C."/>
            <person name="de Hoog S."/>
            <person name="Gorbushina A."/>
            <person name="Walker B."/>
            <person name="Young S.K."/>
            <person name="Zeng Q."/>
            <person name="Gargeya S."/>
            <person name="Fitzgerald M."/>
            <person name="Haas B."/>
            <person name="Abouelleil A."/>
            <person name="Allen A.W."/>
            <person name="Alvarado L."/>
            <person name="Arachchi H.M."/>
            <person name="Berlin A.M."/>
            <person name="Chapman S.B."/>
            <person name="Gainer-Dewar J."/>
            <person name="Goldberg J."/>
            <person name="Griggs A."/>
            <person name="Gujja S."/>
            <person name="Hansen M."/>
            <person name="Howarth C."/>
            <person name="Imamovic A."/>
            <person name="Ireland A."/>
            <person name="Larimer J."/>
            <person name="McCowan C."/>
            <person name="Murphy C."/>
            <person name="Pearson M."/>
            <person name="Poon T.W."/>
            <person name="Priest M."/>
            <person name="Roberts A."/>
            <person name="Saif S."/>
            <person name="Shea T."/>
            <person name="Sisk P."/>
            <person name="Sykes S."/>
            <person name="Wortman J."/>
            <person name="Nusbaum C."/>
            <person name="Birren B."/>
        </authorList>
    </citation>
    <scope>NUCLEOTIDE SEQUENCE [LARGE SCALE GENOMIC DNA]</scope>
    <source>
        <strain evidence="4 5">CBS 119918</strain>
    </source>
</reference>
<dbReference type="InterPro" id="IPR021460">
    <property type="entry name" value="DUF3112"/>
</dbReference>
<dbReference type="PANTHER" id="PTHR35184">
    <property type="entry name" value="YALI0C10208P"/>
    <property type="match status" value="1"/>
</dbReference>
<dbReference type="Pfam" id="PF24800">
    <property type="entry name" value="DUF7702"/>
    <property type="match status" value="1"/>
</dbReference>
<dbReference type="PANTHER" id="PTHR35184:SF1">
    <property type="entry name" value="INTEGRAL MEMBRANE PROTEIN"/>
    <property type="match status" value="1"/>
</dbReference>
<keyword evidence="5" id="KW-1185">Reference proteome</keyword>
<feature type="transmembrane region" description="Helical" evidence="2">
    <location>
        <begin position="89"/>
        <end position="108"/>
    </location>
</feature>
<feature type="transmembrane region" description="Helical" evidence="2">
    <location>
        <begin position="207"/>
        <end position="225"/>
    </location>
</feature>
<feature type="transmembrane region" description="Helical" evidence="2">
    <location>
        <begin position="12"/>
        <end position="36"/>
    </location>
</feature>
<dbReference type="VEuPathDB" id="FungiDB:A1O9_00561"/>
<dbReference type="HOGENOM" id="CLU_024263_3_0_1"/>
<feature type="compositionally biased region" description="Polar residues" evidence="1">
    <location>
        <begin position="246"/>
        <end position="265"/>
    </location>
</feature>
<proteinExistence type="predicted"/>
<name>A0A072PTB1_9EURO</name>
<feature type="transmembrane region" description="Helical" evidence="2">
    <location>
        <begin position="169"/>
        <end position="187"/>
    </location>
</feature>
<feature type="transmembrane region" description="Helical" evidence="2">
    <location>
        <begin position="48"/>
        <end position="68"/>
    </location>
</feature>
<dbReference type="OrthoDB" id="3357002at2759"/>
<sequence length="369" mass="41858">MAIFRRNKAKGHLFMPSLFLYVFCMARVVSCVMRIAWACYPESPQLSIAAFIFVSAGVLIMLVVNLTFAQRILRATQPTLGWHPGFARLFQVLYALTVILLITTVVAIVQSHYTLDPRQLRIDLDLELAAMTYFLSLAFLPVILIYLSHVIPRTQLIEKFGSGRWKTKVRILMIGTTLCTLGAAFRTGSQFLHPRRPSEPAWYHSKACFYLFNFTIEVLVVYMYLITRVDQRFYVPNGSRKHGDYSGNNVVSEGSSETSGANNRHSSFSSYARIFDGSSSIYSWGDEKEGSIKAQSDSWSQFSDDKMEYAGASSESPLELPPAVVQSRMRVVPIEEAPYVDIRFLRDNYYQKDYWFSVPPSVALQSFGV</sequence>
<feature type="domain" description="DUF7702" evidence="3">
    <location>
        <begin position="18"/>
        <end position="147"/>
    </location>
</feature>
<protein>
    <recommendedName>
        <fullName evidence="3">DUF7702 domain-containing protein</fullName>
    </recommendedName>
</protein>
<dbReference type="Pfam" id="PF11309">
    <property type="entry name" value="DUF3112"/>
    <property type="match status" value="1"/>
</dbReference>
<organism evidence="4 5">
    <name type="scientific">Exophiala aquamarina CBS 119918</name>
    <dbReference type="NCBI Taxonomy" id="1182545"/>
    <lineage>
        <taxon>Eukaryota</taxon>
        <taxon>Fungi</taxon>
        <taxon>Dikarya</taxon>
        <taxon>Ascomycota</taxon>
        <taxon>Pezizomycotina</taxon>
        <taxon>Eurotiomycetes</taxon>
        <taxon>Chaetothyriomycetidae</taxon>
        <taxon>Chaetothyriales</taxon>
        <taxon>Herpotrichiellaceae</taxon>
        <taxon>Exophiala</taxon>
    </lineage>
</organism>
<dbReference type="InterPro" id="IPR056119">
    <property type="entry name" value="DUF7702"/>
</dbReference>
<dbReference type="GeneID" id="25275512"/>
<evidence type="ECO:0000256" key="2">
    <source>
        <dbReference type="SAM" id="Phobius"/>
    </source>
</evidence>
<keyword evidence="2" id="KW-1133">Transmembrane helix</keyword>
<evidence type="ECO:0000259" key="3">
    <source>
        <dbReference type="Pfam" id="PF24800"/>
    </source>
</evidence>
<evidence type="ECO:0000256" key="1">
    <source>
        <dbReference type="SAM" id="MobiDB-lite"/>
    </source>
</evidence>
<feature type="transmembrane region" description="Helical" evidence="2">
    <location>
        <begin position="128"/>
        <end position="148"/>
    </location>
</feature>
<keyword evidence="2" id="KW-0472">Membrane</keyword>
<dbReference type="RefSeq" id="XP_013265178.1">
    <property type="nucleotide sequence ID" value="XM_013409724.1"/>
</dbReference>